<dbReference type="PANTHER" id="PTHR43861:SF3">
    <property type="entry name" value="PUTATIVE (AFU_ORTHOLOGUE AFUA_2G14390)-RELATED"/>
    <property type="match status" value="1"/>
</dbReference>
<evidence type="ECO:0000313" key="3">
    <source>
        <dbReference type="EMBL" id="CAF9933817.1"/>
    </source>
</evidence>
<evidence type="ECO:0000256" key="1">
    <source>
        <dbReference type="ARBA" id="ARBA00022679"/>
    </source>
</evidence>
<dbReference type="SUPFAM" id="SSF53335">
    <property type="entry name" value="S-adenosyl-L-methionine-dependent methyltransferases"/>
    <property type="match status" value="1"/>
</dbReference>
<evidence type="ECO:0000256" key="2">
    <source>
        <dbReference type="SAM" id="MobiDB-lite"/>
    </source>
</evidence>
<dbReference type="AlphaFoldDB" id="A0A8H3IMU8"/>
<dbReference type="Pfam" id="PF13489">
    <property type="entry name" value="Methyltransf_23"/>
    <property type="match status" value="1"/>
</dbReference>
<protein>
    <recommendedName>
        <fullName evidence="5">Methyltransferase domain-containing protein</fullName>
    </recommendedName>
</protein>
<evidence type="ECO:0000313" key="4">
    <source>
        <dbReference type="Proteomes" id="UP000664203"/>
    </source>
</evidence>
<dbReference type="EMBL" id="CAJPDR010000361">
    <property type="protein sequence ID" value="CAF9933817.1"/>
    <property type="molecule type" value="Genomic_DNA"/>
</dbReference>
<feature type="compositionally biased region" description="Polar residues" evidence="2">
    <location>
        <begin position="193"/>
        <end position="206"/>
    </location>
</feature>
<dbReference type="GO" id="GO:0016740">
    <property type="term" value="F:transferase activity"/>
    <property type="evidence" value="ECO:0007669"/>
    <property type="project" value="UniProtKB-KW"/>
</dbReference>
<organism evidence="3 4">
    <name type="scientific">Alectoria fallacina</name>
    <dbReference type="NCBI Taxonomy" id="1903189"/>
    <lineage>
        <taxon>Eukaryota</taxon>
        <taxon>Fungi</taxon>
        <taxon>Dikarya</taxon>
        <taxon>Ascomycota</taxon>
        <taxon>Pezizomycotina</taxon>
        <taxon>Lecanoromycetes</taxon>
        <taxon>OSLEUM clade</taxon>
        <taxon>Lecanoromycetidae</taxon>
        <taxon>Lecanorales</taxon>
        <taxon>Lecanorineae</taxon>
        <taxon>Parmeliaceae</taxon>
        <taxon>Alectoria</taxon>
    </lineage>
</organism>
<dbReference type="PANTHER" id="PTHR43861">
    <property type="entry name" value="TRANS-ACONITATE 2-METHYLTRANSFERASE-RELATED"/>
    <property type="match status" value="1"/>
</dbReference>
<evidence type="ECO:0008006" key="5">
    <source>
        <dbReference type="Google" id="ProtNLM"/>
    </source>
</evidence>
<dbReference type="Proteomes" id="UP000664203">
    <property type="component" value="Unassembled WGS sequence"/>
</dbReference>
<gene>
    <name evidence="3" type="ORF">ALECFALPRED_005761</name>
</gene>
<proteinExistence type="predicted"/>
<dbReference type="CDD" id="cd02440">
    <property type="entry name" value="AdoMet_MTases"/>
    <property type="match status" value="1"/>
</dbReference>
<keyword evidence="1" id="KW-0808">Transferase</keyword>
<dbReference type="InterPro" id="IPR029063">
    <property type="entry name" value="SAM-dependent_MTases_sf"/>
</dbReference>
<comment type="caution">
    <text evidence="3">The sequence shown here is derived from an EMBL/GenBank/DDBJ whole genome shotgun (WGS) entry which is preliminary data.</text>
</comment>
<dbReference type="OrthoDB" id="3647at2759"/>
<dbReference type="Gene3D" id="3.40.50.150">
    <property type="entry name" value="Vaccinia Virus protein VP39"/>
    <property type="match status" value="1"/>
</dbReference>
<sequence length="261" mass="29013">MATSTLGAFGEVNRKHWDTQVEQIFKEPWIQNLTRQIYNHLRSNLDWIGIQQPSQTPTKMLDYACGPGIASQAMLPYVTEIRGIDVSDSMVDKFNAGARDAGISEIQMHAVRGDLLAPAQGSLESQDFYGFDLAIMSMALHHIDNPETMIAKLVERLKPGGTVLIIDWVPSKTAFCRSDGSPSHEYSHGFRMDSSQSDLGQHPSSHTVSFDGFSEKHMNDIFAKAKCSEFDYVLATSPSEVPPDPSGQKQMFFAKGTKHRM</sequence>
<feature type="region of interest" description="Disordered" evidence="2">
    <location>
        <begin position="186"/>
        <end position="206"/>
    </location>
</feature>
<accession>A0A8H3IMU8</accession>
<reference evidence="3" key="1">
    <citation type="submission" date="2021-03" db="EMBL/GenBank/DDBJ databases">
        <authorList>
            <person name="Tagirdzhanova G."/>
        </authorList>
    </citation>
    <scope>NUCLEOTIDE SEQUENCE</scope>
</reference>
<name>A0A8H3IMU8_9LECA</name>
<keyword evidence="4" id="KW-1185">Reference proteome</keyword>